<dbReference type="RefSeq" id="WP_257766508.1">
    <property type="nucleotide sequence ID" value="NZ_CP102480.1"/>
</dbReference>
<keyword evidence="2 5" id="KW-0812">Transmembrane</keyword>
<keyword evidence="3 5" id="KW-1133">Transmembrane helix</keyword>
<dbReference type="Proteomes" id="UP001060336">
    <property type="component" value="Chromosome"/>
</dbReference>
<evidence type="ECO:0000256" key="3">
    <source>
        <dbReference type="ARBA" id="ARBA00022989"/>
    </source>
</evidence>
<feature type="domain" description="Fatty acid hydroxylase" evidence="6">
    <location>
        <begin position="88"/>
        <end position="221"/>
    </location>
</feature>
<organism evidence="7 8">
    <name type="scientific">Nisaea acidiphila</name>
    <dbReference type="NCBI Taxonomy" id="1862145"/>
    <lineage>
        <taxon>Bacteria</taxon>
        <taxon>Pseudomonadati</taxon>
        <taxon>Pseudomonadota</taxon>
        <taxon>Alphaproteobacteria</taxon>
        <taxon>Rhodospirillales</taxon>
        <taxon>Thalassobaculaceae</taxon>
        <taxon>Nisaea</taxon>
    </lineage>
</organism>
<dbReference type="GO" id="GO:0016020">
    <property type="term" value="C:membrane"/>
    <property type="evidence" value="ECO:0007669"/>
    <property type="project" value="UniProtKB-SubCell"/>
</dbReference>
<dbReference type="AlphaFoldDB" id="A0A9J7AKI5"/>
<evidence type="ECO:0000313" key="7">
    <source>
        <dbReference type="EMBL" id="UUX48000.1"/>
    </source>
</evidence>
<evidence type="ECO:0000313" key="8">
    <source>
        <dbReference type="Proteomes" id="UP001060336"/>
    </source>
</evidence>
<sequence>MDLPAQQLLQHKGLLILAWIALLFAAERLAPAVPRRGGWVRVLRNAVLWVLNGALSPLIVVPVSLWAASHALGWRPDWLGGWQGLVFDVLVLDMLIYWWHRLNHEIPFLWRFHEVHHLDEFLDVTSAVRFHFGEVLLSAGARAIVIILLGIPFTSVILFEVLVLLSAIFHHSNLKLPPRLEAALSRVIVTPSIHWIHHHAIRRDTDSNYATIFSWWDLVFRSRSATRRTPEMKIGVENRRDEEALPLIALPFRERH</sequence>
<evidence type="ECO:0000256" key="2">
    <source>
        <dbReference type="ARBA" id="ARBA00022692"/>
    </source>
</evidence>
<feature type="transmembrane region" description="Helical" evidence="5">
    <location>
        <begin position="48"/>
        <end position="68"/>
    </location>
</feature>
<dbReference type="PANTHER" id="PTHR11863">
    <property type="entry name" value="STEROL DESATURASE"/>
    <property type="match status" value="1"/>
</dbReference>
<evidence type="ECO:0000256" key="4">
    <source>
        <dbReference type="ARBA" id="ARBA00023136"/>
    </source>
</evidence>
<dbReference type="GO" id="GO:0005506">
    <property type="term" value="F:iron ion binding"/>
    <property type="evidence" value="ECO:0007669"/>
    <property type="project" value="InterPro"/>
</dbReference>
<evidence type="ECO:0000256" key="1">
    <source>
        <dbReference type="ARBA" id="ARBA00004370"/>
    </source>
</evidence>
<evidence type="ECO:0000259" key="6">
    <source>
        <dbReference type="Pfam" id="PF04116"/>
    </source>
</evidence>
<dbReference type="GO" id="GO:0008610">
    <property type="term" value="P:lipid biosynthetic process"/>
    <property type="evidence" value="ECO:0007669"/>
    <property type="project" value="InterPro"/>
</dbReference>
<name>A0A9J7AKI5_9PROT</name>
<accession>A0A9J7AKI5</accession>
<dbReference type="GO" id="GO:0016491">
    <property type="term" value="F:oxidoreductase activity"/>
    <property type="evidence" value="ECO:0007669"/>
    <property type="project" value="InterPro"/>
</dbReference>
<reference evidence="7" key="1">
    <citation type="submission" date="2022-08" db="EMBL/GenBank/DDBJ databases">
        <title>Nisaea acidiphila sp. nov., isolated from a marine algal debris and emended description of the genus Nisaea Urios et al. 2008.</title>
        <authorList>
            <person name="Kwon K."/>
        </authorList>
    </citation>
    <scope>NUCLEOTIDE SEQUENCE</scope>
    <source>
        <strain evidence="7">MEBiC11861</strain>
    </source>
</reference>
<evidence type="ECO:0000256" key="5">
    <source>
        <dbReference type="SAM" id="Phobius"/>
    </source>
</evidence>
<feature type="transmembrane region" description="Helical" evidence="5">
    <location>
        <begin position="143"/>
        <end position="169"/>
    </location>
</feature>
<dbReference type="KEGG" id="naci:NUH88_11280"/>
<dbReference type="Pfam" id="PF04116">
    <property type="entry name" value="FA_hydroxylase"/>
    <property type="match status" value="1"/>
</dbReference>
<comment type="subcellular location">
    <subcellularLocation>
        <location evidence="1">Membrane</location>
    </subcellularLocation>
</comment>
<keyword evidence="8" id="KW-1185">Reference proteome</keyword>
<proteinExistence type="predicted"/>
<feature type="transmembrane region" description="Helical" evidence="5">
    <location>
        <begin position="80"/>
        <end position="100"/>
    </location>
</feature>
<dbReference type="EMBL" id="CP102480">
    <property type="protein sequence ID" value="UUX48000.1"/>
    <property type="molecule type" value="Genomic_DNA"/>
</dbReference>
<protein>
    <submittedName>
        <fullName evidence="7">Sterol desaturase family protein</fullName>
    </submittedName>
</protein>
<gene>
    <name evidence="7" type="ORF">NUH88_11280</name>
</gene>
<keyword evidence="4 5" id="KW-0472">Membrane</keyword>
<dbReference type="InterPro" id="IPR006694">
    <property type="entry name" value="Fatty_acid_hydroxylase"/>
</dbReference>
<dbReference type="InterPro" id="IPR050307">
    <property type="entry name" value="Sterol_Desaturase_Related"/>
</dbReference>